<dbReference type="EMBL" id="JAMYWD010000012">
    <property type="protein sequence ID" value="KAJ4953430.1"/>
    <property type="molecule type" value="Genomic_DNA"/>
</dbReference>
<keyword evidence="2" id="KW-1185">Reference proteome</keyword>
<evidence type="ECO:0000313" key="2">
    <source>
        <dbReference type="Proteomes" id="UP001141806"/>
    </source>
</evidence>
<proteinExistence type="predicted"/>
<dbReference type="OrthoDB" id="201153at2759"/>
<protein>
    <submittedName>
        <fullName evidence="1">Uncharacterized protein</fullName>
    </submittedName>
</protein>
<comment type="caution">
    <text evidence="1">The sequence shown here is derived from an EMBL/GenBank/DDBJ whole genome shotgun (WGS) entry which is preliminary data.</text>
</comment>
<dbReference type="Proteomes" id="UP001141806">
    <property type="component" value="Unassembled WGS sequence"/>
</dbReference>
<dbReference type="AlphaFoldDB" id="A0A9Q0GTW0"/>
<sequence>MAPAQDLLTIDFSLIAKETFISSSVKKVLLSITDLIGLWLPEERFMNLINPTKDKIVHFRNSIKFTNLKSIHIERATMVDQETFVVLNSRSNNNGEFHNLRINKQESTEKTLDSTSSKYIDTGGACPLGNSEANVLSL</sequence>
<evidence type="ECO:0000313" key="1">
    <source>
        <dbReference type="EMBL" id="KAJ4953430.1"/>
    </source>
</evidence>
<organism evidence="1 2">
    <name type="scientific">Protea cynaroides</name>
    <dbReference type="NCBI Taxonomy" id="273540"/>
    <lineage>
        <taxon>Eukaryota</taxon>
        <taxon>Viridiplantae</taxon>
        <taxon>Streptophyta</taxon>
        <taxon>Embryophyta</taxon>
        <taxon>Tracheophyta</taxon>
        <taxon>Spermatophyta</taxon>
        <taxon>Magnoliopsida</taxon>
        <taxon>Proteales</taxon>
        <taxon>Proteaceae</taxon>
        <taxon>Protea</taxon>
    </lineage>
</organism>
<name>A0A9Q0GTW0_9MAGN</name>
<reference evidence="1" key="1">
    <citation type="journal article" date="2023" name="Plant J.">
        <title>The genome of the king protea, Protea cynaroides.</title>
        <authorList>
            <person name="Chang J."/>
            <person name="Duong T.A."/>
            <person name="Schoeman C."/>
            <person name="Ma X."/>
            <person name="Roodt D."/>
            <person name="Barker N."/>
            <person name="Li Z."/>
            <person name="Van de Peer Y."/>
            <person name="Mizrachi E."/>
        </authorList>
    </citation>
    <scope>NUCLEOTIDE SEQUENCE</scope>
    <source>
        <tissue evidence="1">Young leaves</tissue>
    </source>
</reference>
<accession>A0A9Q0GTW0</accession>
<gene>
    <name evidence="1" type="ORF">NE237_030262</name>
</gene>